<gene>
    <name evidence="1" type="ORF">CICLE_v10027319mg</name>
</gene>
<accession>V4S0B2</accession>
<evidence type="ECO:0000313" key="1">
    <source>
        <dbReference type="EMBL" id="ESR40773.1"/>
    </source>
</evidence>
<organism evidence="1 2">
    <name type="scientific">Citrus clementina</name>
    <name type="common">Clementine</name>
    <name type="synonym">Citrus deliciosa x Citrus sinensis</name>
    <dbReference type="NCBI Taxonomy" id="85681"/>
    <lineage>
        <taxon>Eukaryota</taxon>
        <taxon>Viridiplantae</taxon>
        <taxon>Streptophyta</taxon>
        <taxon>Embryophyta</taxon>
        <taxon>Tracheophyta</taxon>
        <taxon>Spermatophyta</taxon>
        <taxon>Magnoliopsida</taxon>
        <taxon>eudicotyledons</taxon>
        <taxon>Gunneridae</taxon>
        <taxon>Pentapetalae</taxon>
        <taxon>rosids</taxon>
        <taxon>malvids</taxon>
        <taxon>Sapindales</taxon>
        <taxon>Rutaceae</taxon>
        <taxon>Aurantioideae</taxon>
        <taxon>Citrus</taxon>
    </lineage>
</organism>
<evidence type="ECO:0000313" key="2">
    <source>
        <dbReference type="Proteomes" id="UP000030687"/>
    </source>
</evidence>
<proteinExistence type="predicted"/>
<dbReference type="SUPFAM" id="SSF52047">
    <property type="entry name" value="RNI-like"/>
    <property type="match status" value="2"/>
</dbReference>
<protein>
    <submittedName>
        <fullName evidence="1">Uncharacterized protein</fullName>
    </submittedName>
</protein>
<dbReference type="InterPro" id="IPR006553">
    <property type="entry name" value="Leu-rich_rpt_Cys-con_subtyp"/>
</dbReference>
<dbReference type="GO" id="GO:0019005">
    <property type="term" value="C:SCF ubiquitin ligase complex"/>
    <property type="evidence" value="ECO:0007669"/>
    <property type="project" value="TreeGrafter"/>
</dbReference>
<dbReference type="FunFam" id="3.80.10.10:FF:000930">
    <property type="entry name" value="F-box/LRR-repeat protein 20"/>
    <property type="match status" value="1"/>
</dbReference>
<reference evidence="1 2" key="1">
    <citation type="submission" date="2013-10" db="EMBL/GenBank/DDBJ databases">
        <authorList>
            <consortium name="International Citrus Genome Consortium"/>
            <person name="Jenkins J."/>
            <person name="Schmutz J."/>
            <person name="Prochnik S."/>
            <person name="Rokhsar D."/>
            <person name="Gmitter F."/>
            <person name="Ollitrault P."/>
            <person name="Machado M."/>
            <person name="Talon M."/>
            <person name="Wincker P."/>
            <person name="Jaillon O."/>
            <person name="Morgante M."/>
        </authorList>
    </citation>
    <scope>NUCLEOTIDE SEQUENCE</scope>
    <source>
        <strain evidence="2">cv. Clemenules</strain>
    </source>
</reference>
<dbReference type="AlphaFoldDB" id="V4S0B2"/>
<dbReference type="KEGG" id="cic:CICLE_v10027319mg"/>
<dbReference type="EMBL" id="KI536925">
    <property type="protein sequence ID" value="ESR40773.1"/>
    <property type="molecule type" value="Genomic_DNA"/>
</dbReference>
<dbReference type="OMA" id="IQSCWHV"/>
<dbReference type="InterPro" id="IPR032675">
    <property type="entry name" value="LRR_dom_sf"/>
</dbReference>
<dbReference type="GO" id="GO:0031146">
    <property type="term" value="P:SCF-dependent proteasomal ubiquitin-dependent protein catabolic process"/>
    <property type="evidence" value="ECO:0007669"/>
    <property type="project" value="TreeGrafter"/>
</dbReference>
<keyword evidence="2" id="KW-1185">Reference proteome</keyword>
<dbReference type="Proteomes" id="UP000030687">
    <property type="component" value="Unassembled WGS sequence"/>
</dbReference>
<name>V4S0B2_CITCL</name>
<dbReference type="Gene3D" id="3.80.10.10">
    <property type="entry name" value="Ribonuclease Inhibitor"/>
    <property type="match status" value="3"/>
</dbReference>
<dbReference type="eggNOG" id="KOG1947">
    <property type="taxonomic scope" value="Eukaryota"/>
</dbReference>
<dbReference type="Gramene" id="ESR40773">
    <property type="protein sequence ID" value="ESR40773"/>
    <property type="gene ID" value="CICLE_v10027319mg"/>
</dbReference>
<dbReference type="STRING" id="85681.V4S0B2"/>
<sequence length="599" mass="67674">MTENPLDLPPECWELIFNSLNDQSHFESLSLVSHRFLSITNYLRNSLKLTDPSTPFLPQLFNRFQNLKKIDLSEFQGDPNSILYLISRSGLDLESLDISNLKSFPFMGLKELGTKMKNLKELNCSKKFSFRDSDLIAIAETCEFLEVLDISYPDNDSSFLPQEFQNIQPFSFYITDSGIEALSMKLKRLKRINLSGNFFITDKSLMFLSSNLVLLREILIRDCDFITQSGISFAMRNSPNLVSISVNGIGIPTIDSCFKESFAYARGLCEIDLSNSFISDELLRLLGEACLPLKKLVLSHCYNFTLAGISFLLSKYQSLEHLNLKAANFLEDESMIDLSKFLTSLNFIDLGFCAKLTNSTFFTILRECPLLSEIKMETTNLGLDDFTTPLVINPQVKSLHLARNGNLSDEFLKKLAVLCPNLEVIDLSHCLGITEEGIGEILKSCCEIKCLEIKRCRAVFDLGIDLELPKLEVLQASGSALNDHALKMIANTCSRILHLDLDNCLNVTTSGVKEVVEHCRTLREINLRWCDEVNVDIVAWMVFSRPSLRKIIPPCGFAPTESQKNFFLRHGCLVYLYLGSKKLALRLDVKDLVMHSATE</sequence>
<dbReference type="PANTHER" id="PTHR13318">
    <property type="entry name" value="PARTNER OF PAIRED, ISOFORM B-RELATED"/>
    <property type="match status" value="1"/>
</dbReference>
<dbReference type="FunCoup" id="V4S0B2">
    <property type="interactions" value="51"/>
</dbReference>
<dbReference type="InParanoid" id="V4S0B2"/>
<dbReference type="SMART" id="SM00367">
    <property type="entry name" value="LRR_CC"/>
    <property type="match status" value="8"/>
</dbReference>
<dbReference type="PANTHER" id="PTHR13318:SF106">
    <property type="entry name" value="F-BOX_LRR-REPEAT PROTEIN 2"/>
    <property type="match status" value="1"/>
</dbReference>